<keyword evidence="3" id="KW-1185">Reference proteome</keyword>
<evidence type="ECO:0000313" key="2">
    <source>
        <dbReference type="EMBL" id="KAL0131043.1"/>
    </source>
</evidence>
<dbReference type="Proteomes" id="UP001430953">
    <property type="component" value="Unassembled WGS sequence"/>
</dbReference>
<comment type="caution">
    <text evidence="2">The sequence shown here is derived from an EMBL/GenBank/DDBJ whole genome shotgun (WGS) entry which is preliminary data.</text>
</comment>
<dbReference type="AlphaFoldDB" id="A0AAW2GV36"/>
<sequence length="86" mass="10210">MQSIRGYIHWRTFAIYVEHNERYNIISKNLCLAKNYLVLNNKLFNVSFIIAFAYIIIMAKKLKNSRGAFPRGYLTKLQEKNFTSRC</sequence>
<keyword evidence="1" id="KW-1133">Transmembrane helix</keyword>
<evidence type="ECO:0000256" key="1">
    <source>
        <dbReference type="SAM" id="Phobius"/>
    </source>
</evidence>
<gene>
    <name evidence="2" type="ORF">PUN28_002557</name>
</gene>
<dbReference type="EMBL" id="JADYXP020000002">
    <property type="protein sequence ID" value="KAL0131043.1"/>
    <property type="molecule type" value="Genomic_DNA"/>
</dbReference>
<proteinExistence type="predicted"/>
<accession>A0AAW2GV36</accession>
<keyword evidence="1" id="KW-0812">Transmembrane</keyword>
<name>A0AAW2GV36_9HYME</name>
<protein>
    <submittedName>
        <fullName evidence="2">Uncharacterized protein</fullName>
    </submittedName>
</protein>
<evidence type="ECO:0000313" key="3">
    <source>
        <dbReference type="Proteomes" id="UP001430953"/>
    </source>
</evidence>
<feature type="transmembrane region" description="Helical" evidence="1">
    <location>
        <begin position="43"/>
        <end position="59"/>
    </location>
</feature>
<reference evidence="2 3" key="1">
    <citation type="submission" date="2023-03" db="EMBL/GenBank/DDBJ databases">
        <title>High recombination rates correlate with genetic variation in Cardiocondyla obscurior ants.</title>
        <authorList>
            <person name="Errbii M."/>
        </authorList>
    </citation>
    <scope>NUCLEOTIDE SEQUENCE [LARGE SCALE GENOMIC DNA]</scope>
    <source>
        <strain evidence="2">Alpha-2009</strain>
        <tissue evidence="2">Whole body</tissue>
    </source>
</reference>
<organism evidence="2 3">
    <name type="scientific">Cardiocondyla obscurior</name>
    <dbReference type="NCBI Taxonomy" id="286306"/>
    <lineage>
        <taxon>Eukaryota</taxon>
        <taxon>Metazoa</taxon>
        <taxon>Ecdysozoa</taxon>
        <taxon>Arthropoda</taxon>
        <taxon>Hexapoda</taxon>
        <taxon>Insecta</taxon>
        <taxon>Pterygota</taxon>
        <taxon>Neoptera</taxon>
        <taxon>Endopterygota</taxon>
        <taxon>Hymenoptera</taxon>
        <taxon>Apocrita</taxon>
        <taxon>Aculeata</taxon>
        <taxon>Formicoidea</taxon>
        <taxon>Formicidae</taxon>
        <taxon>Myrmicinae</taxon>
        <taxon>Cardiocondyla</taxon>
    </lineage>
</organism>
<keyword evidence="1" id="KW-0472">Membrane</keyword>